<evidence type="ECO:0000256" key="2">
    <source>
        <dbReference type="ARBA" id="ARBA00004479"/>
    </source>
</evidence>
<dbReference type="GO" id="GO:0051707">
    <property type="term" value="P:response to other organism"/>
    <property type="evidence" value="ECO:0007669"/>
    <property type="project" value="UniProtKB-ARBA"/>
</dbReference>
<evidence type="ECO:0000313" key="15">
    <source>
        <dbReference type="Proteomes" id="UP000826271"/>
    </source>
</evidence>
<reference evidence="14" key="1">
    <citation type="submission" date="2019-10" db="EMBL/GenBank/DDBJ databases">
        <authorList>
            <person name="Zhang R."/>
            <person name="Pan Y."/>
            <person name="Wang J."/>
            <person name="Ma R."/>
            <person name="Yu S."/>
        </authorList>
    </citation>
    <scope>NUCLEOTIDE SEQUENCE</scope>
    <source>
        <strain evidence="14">LA-IB0</strain>
        <tissue evidence="14">Leaf</tissue>
    </source>
</reference>
<dbReference type="SMART" id="SM00369">
    <property type="entry name" value="LRR_TYP"/>
    <property type="match status" value="5"/>
</dbReference>
<sequence>MATKSKIFFVMEYVKGSELFNKVAKDRLKEEIAKKYFQQLISAVSFCHAPGVYHRDLKPEYILLDEDGNLKASGFGLSAISEETKQDGLFHTFCALLLNSQMPFPATSLTTQATDQSALLALRSHLTLDPYRVITRNWTNSSFVYSWIGVTCNSCHHRVAALNVFDTGLVGTIPPQLGNLSFLVSPNLRTFSTQFAEEMSLLHRLKFIALNVKNFSGEVPMWFGFLPKLQFLSLKNNSFTGFILYSISNLSNLELLDFSSNSLQGNIPEELGKLKSLDVLSMRHNHLSGSIPSAIFNLSNLKTFAFTSNTLSGILPSDICCNLPFLKGICLSDNHFSGQIPSNLSQCSQLQIMSLSDNYFSGQIPGEIGKLTSLQILYLGGNNINSIIYVLLQNPKLCIWQVLSRSRLEIFRT</sequence>
<keyword evidence="10" id="KW-1133">Transmembrane helix</keyword>
<dbReference type="Pfam" id="PF00069">
    <property type="entry name" value="Pkinase"/>
    <property type="match status" value="1"/>
</dbReference>
<evidence type="ECO:0000256" key="8">
    <source>
        <dbReference type="ARBA" id="ARBA00022741"/>
    </source>
</evidence>
<dbReference type="Pfam" id="PF08263">
    <property type="entry name" value="LRRNT_2"/>
    <property type="match status" value="1"/>
</dbReference>
<feature type="domain" description="Protein kinase" evidence="13">
    <location>
        <begin position="1"/>
        <end position="202"/>
    </location>
</feature>
<dbReference type="InterPro" id="IPR000719">
    <property type="entry name" value="Prot_kinase_dom"/>
</dbReference>
<dbReference type="PANTHER" id="PTHR48053">
    <property type="entry name" value="LEUCINE RICH REPEAT FAMILY PROTEIN, EXPRESSED"/>
    <property type="match status" value="1"/>
</dbReference>
<dbReference type="SUPFAM" id="SSF56112">
    <property type="entry name" value="Protein kinase-like (PK-like)"/>
    <property type="match status" value="1"/>
</dbReference>
<dbReference type="Pfam" id="PF13855">
    <property type="entry name" value="LRR_8"/>
    <property type="match status" value="1"/>
</dbReference>
<keyword evidence="4" id="KW-0433">Leucine-rich repeat</keyword>
<dbReference type="EMBL" id="WHWC01000018">
    <property type="protein sequence ID" value="KAG8365055.1"/>
    <property type="molecule type" value="Genomic_DNA"/>
</dbReference>
<dbReference type="Pfam" id="PF00560">
    <property type="entry name" value="LRR_1"/>
    <property type="match status" value="2"/>
</dbReference>
<keyword evidence="9" id="KW-0067">ATP-binding</keyword>
<name>A0AAV6WDF4_9LAMI</name>
<dbReference type="Gene3D" id="3.80.10.10">
    <property type="entry name" value="Ribonuclease Inhibitor"/>
    <property type="match status" value="3"/>
</dbReference>
<proteinExistence type="predicted"/>
<dbReference type="InterPro" id="IPR011009">
    <property type="entry name" value="Kinase-like_dom_sf"/>
</dbReference>
<dbReference type="AlphaFoldDB" id="A0AAV6WDF4"/>
<dbReference type="InterPro" id="IPR051716">
    <property type="entry name" value="Plant_RL_S/T_kinase"/>
</dbReference>
<dbReference type="GO" id="GO:0005524">
    <property type="term" value="F:ATP binding"/>
    <property type="evidence" value="ECO:0007669"/>
    <property type="project" value="UniProtKB-KW"/>
</dbReference>
<gene>
    <name evidence="14" type="ORF">BUALT_Bualt18G0063200</name>
</gene>
<evidence type="ECO:0000256" key="3">
    <source>
        <dbReference type="ARBA" id="ARBA00022475"/>
    </source>
</evidence>
<comment type="caution">
    <text evidence="14">The sequence shown here is derived from an EMBL/GenBank/DDBJ whole genome shotgun (WGS) entry which is preliminary data.</text>
</comment>
<evidence type="ECO:0000256" key="4">
    <source>
        <dbReference type="ARBA" id="ARBA00022614"/>
    </source>
</evidence>
<keyword evidence="8" id="KW-0547">Nucleotide-binding</keyword>
<keyword evidence="7" id="KW-0677">Repeat</keyword>
<dbReference type="SUPFAM" id="SSF52058">
    <property type="entry name" value="L domain-like"/>
    <property type="match status" value="1"/>
</dbReference>
<evidence type="ECO:0000256" key="10">
    <source>
        <dbReference type="ARBA" id="ARBA00022989"/>
    </source>
</evidence>
<keyword evidence="12" id="KW-0675">Receptor</keyword>
<evidence type="ECO:0000256" key="9">
    <source>
        <dbReference type="ARBA" id="ARBA00022840"/>
    </source>
</evidence>
<evidence type="ECO:0000256" key="1">
    <source>
        <dbReference type="ARBA" id="ARBA00004236"/>
    </source>
</evidence>
<dbReference type="PANTHER" id="PTHR48053:SF71">
    <property type="entry name" value="LEUCINE RICH REPEAT FAMILY PROTEIN, EXPRESSED"/>
    <property type="match status" value="1"/>
</dbReference>
<evidence type="ECO:0000256" key="5">
    <source>
        <dbReference type="ARBA" id="ARBA00022692"/>
    </source>
</evidence>
<keyword evidence="15" id="KW-1185">Reference proteome</keyword>
<evidence type="ECO:0000313" key="14">
    <source>
        <dbReference type="EMBL" id="KAG8365055.1"/>
    </source>
</evidence>
<dbReference type="Gene3D" id="1.10.510.10">
    <property type="entry name" value="Transferase(Phosphotransferase) domain 1"/>
    <property type="match status" value="1"/>
</dbReference>
<dbReference type="GO" id="GO:0006952">
    <property type="term" value="P:defense response"/>
    <property type="evidence" value="ECO:0007669"/>
    <property type="project" value="UniProtKB-ARBA"/>
</dbReference>
<dbReference type="Proteomes" id="UP000826271">
    <property type="component" value="Unassembled WGS sequence"/>
</dbReference>
<evidence type="ECO:0000256" key="6">
    <source>
        <dbReference type="ARBA" id="ARBA00022729"/>
    </source>
</evidence>
<dbReference type="InterPro" id="IPR003591">
    <property type="entry name" value="Leu-rich_rpt_typical-subtyp"/>
</dbReference>
<keyword evidence="6" id="KW-0732">Signal</keyword>
<dbReference type="GO" id="GO:0004672">
    <property type="term" value="F:protein kinase activity"/>
    <property type="evidence" value="ECO:0007669"/>
    <property type="project" value="InterPro"/>
</dbReference>
<dbReference type="FunFam" id="3.80.10.10:FF:000299">
    <property type="entry name" value="Piriformospora indica-insensitive protein 2"/>
    <property type="match status" value="1"/>
</dbReference>
<dbReference type="PROSITE" id="PS50011">
    <property type="entry name" value="PROTEIN_KINASE_DOM"/>
    <property type="match status" value="1"/>
</dbReference>
<keyword evidence="11" id="KW-0472">Membrane</keyword>
<evidence type="ECO:0000256" key="11">
    <source>
        <dbReference type="ARBA" id="ARBA00023136"/>
    </source>
</evidence>
<evidence type="ECO:0000259" key="13">
    <source>
        <dbReference type="PROSITE" id="PS50011"/>
    </source>
</evidence>
<evidence type="ECO:0000256" key="7">
    <source>
        <dbReference type="ARBA" id="ARBA00022737"/>
    </source>
</evidence>
<dbReference type="InterPro" id="IPR001611">
    <property type="entry name" value="Leu-rich_rpt"/>
</dbReference>
<accession>A0AAV6WDF4</accession>
<dbReference type="GO" id="GO:0005886">
    <property type="term" value="C:plasma membrane"/>
    <property type="evidence" value="ECO:0007669"/>
    <property type="project" value="UniProtKB-SubCell"/>
</dbReference>
<dbReference type="SMART" id="SM00220">
    <property type="entry name" value="S_TKc"/>
    <property type="match status" value="1"/>
</dbReference>
<comment type="subcellular location">
    <subcellularLocation>
        <location evidence="1">Cell membrane</location>
    </subcellularLocation>
    <subcellularLocation>
        <location evidence="2">Membrane</location>
        <topology evidence="2">Single-pass type I membrane protein</topology>
    </subcellularLocation>
</comment>
<dbReference type="InterPro" id="IPR013210">
    <property type="entry name" value="LRR_N_plant-typ"/>
</dbReference>
<keyword evidence="5" id="KW-0812">Transmembrane</keyword>
<evidence type="ECO:0000256" key="12">
    <source>
        <dbReference type="ARBA" id="ARBA00023170"/>
    </source>
</evidence>
<protein>
    <recommendedName>
        <fullName evidence="13">Protein kinase domain-containing protein</fullName>
    </recommendedName>
</protein>
<keyword evidence="3" id="KW-1003">Cell membrane</keyword>
<organism evidence="14 15">
    <name type="scientific">Buddleja alternifolia</name>
    <dbReference type="NCBI Taxonomy" id="168488"/>
    <lineage>
        <taxon>Eukaryota</taxon>
        <taxon>Viridiplantae</taxon>
        <taxon>Streptophyta</taxon>
        <taxon>Embryophyta</taxon>
        <taxon>Tracheophyta</taxon>
        <taxon>Spermatophyta</taxon>
        <taxon>Magnoliopsida</taxon>
        <taxon>eudicotyledons</taxon>
        <taxon>Gunneridae</taxon>
        <taxon>Pentapetalae</taxon>
        <taxon>asterids</taxon>
        <taxon>lamiids</taxon>
        <taxon>Lamiales</taxon>
        <taxon>Scrophulariaceae</taxon>
        <taxon>Buddlejeae</taxon>
        <taxon>Buddleja</taxon>
    </lineage>
</organism>
<dbReference type="InterPro" id="IPR032675">
    <property type="entry name" value="LRR_dom_sf"/>
</dbReference>